<dbReference type="Proteomes" id="UP000236416">
    <property type="component" value="Unassembled WGS sequence"/>
</dbReference>
<sequence>MAETARLREQLTLFVPRVQGEPLEAVRHALDPVQARLIAAHVTLCREDEIADLGMVRLFERLRGVGPLRLEFGPAERFQGHGILLPCVAGEADFQAMRCEVLGSAARGHAPHLTLAHPRNPRAAGNLLLDSPGLPRHIAITFVAVSMIRQYSGQPWQQLGRTTLGPAVVSAD</sequence>
<gene>
    <name evidence="1" type="ORF">C2134_17950</name>
</gene>
<dbReference type="RefSeq" id="WP_103321464.1">
    <property type="nucleotide sequence ID" value="NZ_PPTF01000076.1"/>
</dbReference>
<comment type="caution">
    <text evidence="1">The sequence shown here is derived from an EMBL/GenBank/DDBJ whole genome shotgun (WGS) entry which is preliminary data.</text>
</comment>
<evidence type="ECO:0000313" key="2">
    <source>
        <dbReference type="Proteomes" id="UP000236416"/>
    </source>
</evidence>
<dbReference type="SUPFAM" id="SSF55144">
    <property type="entry name" value="LigT-like"/>
    <property type="match status" value="1"/>
</dbReference>
<evidence type="ECO:0000313" key="1">
    <source>
        <dbReference type="EMBL" id="POA97263.1"/>
    </source>
</evidence>
<evidence type="ECO:0008006" key="3">
    <source>
        <dbReference type="Google" id="ProtNLM"/>
    </source>
</evidence>
<organism evidence="1 2">
    <name type="scientific">Chromobacterium sinusclupearum</name>
    <dbReference type="NCBI Taxonomy" id="2077146"/>
    <lineage>
        <taxon>Bacteria</taxon>
        <taxon>Pseudomonadati</taxon>
        <taxon>Pseudomonadota</taxon>
        <taxon>Betaproteobacteria</taxon>
        <taxon>Neisseriales</taxon>
        <taxon>Chromobacteriaceae</taxon>
        <taxon>Chromobacterium</taxon>
    </lineage>
</organism>
<name>A0A2K4MJK7_9NEIS</name>
<dbReference type="AlphaFoldDB" id="A0A2K4MJK7"/>
<dbReference type="Gene3D" id="3.90.1140.10">
    <property type="entry name" value="Cyclic phosphodiesterase"/>
    <property type="match status" value="1"/>
</dbReference>
<reference evidence="1 2" key="1">
    <citation type="submission" date="2018-01" db="EMBL/GenBank/DDBJ databases">
        <title>Genomic Sequence of Chromobacterium MWU13-2610 from wild cranberry bogs within the Cape Cod National Seashore.</title>
        <authorList>
            <person name="O'Hara-Hanley K."/>
            <person name="Soby S."/>
            <person name="Harrison A."/>
        </authorList>
    </citation>
    <scope>NUCLEOTIDE SEQUENCE [LARGE SCALE GENOMIC DNA]</scope>
    <source>
        <strain evidence="1 2">MWU13-2610</strain>
    </source>
</reference>
<accession>A0A2K4MJK7</accession>
<proteinExistence type="predicted"/>
<protein>
    <recommendedName>
        <fullName evidence="3">2'-5' RNA ligase</fullName>
    </recommendedName>
</protein>
<keyword evidence="2" id="KW-1185">Reference proteome</keyword>
<dbReference type="EMBL" id="PPTF01000076">
    <property type="protein sequence ID" value="POA97263.1"/>
    <property type="molecule type" value="Genomic_DNA"/>
</dbReference>
<dbReference type="InterPro" id="IPR009097">
    <property type="entry name" value="Cyclic_Pdiesterase"/>
</dbReference>